<name>A0AAF1KS71_9HYPH</name>
<feature type="compositionally biased region" description="Polar residues" evidence="1">
    <location>
        <begin position="1"/>
        <end position="10"/>
    </location>
</feature>
<gene>
    <name evidence="2" type="ORF">PR017_12205</name>
</gene>
<reference evidence="3" key="2">
    <citation type="journal article" date="2023" name="MicrobiologyOpen">
        <title>Genomics of the tumorigenes clade of the family Rhizobiaceae and description of Rhizobium rhododendri sp. nov.</title>
        <authorList>
            <person name="Kuzmanovic N."/>
            <person name="diCenzo G.C."/>
            <person name="Bunk B."/>
            <person name="Sproeer C."/>
            <person name="Fruehling A."/>
            <person name="Neumann-Schaal M."/>
            <person name="Overmann J."/>
            <person name="Smalla K."/>
        </authorList>
    </citation>
    <scope>NUCLEOTIDE SEQUENCE [LARGE SCALE GENOMIC DNA]</scope>
    <source>
        <strain evidence="3">1078</strain>
    </source>
</reference>
<evidence type="ECO:0000313" key="3">
    <source>
        <dbReference type="Proteomes" id="UP000249499"/>
    </source>
</evidence>
<sequence length="68" mass="7479">MVHTTQQTGTKFDAVQPRQFGRPNALRKAQVLPPHQVDITLSSAPRDDLRVPATISGGVMSKRIDRQG</sequence>
<evidence type="ECO:0000313" key="2">
    <source>
        <dbReference type="EMBL" id="WFR94586.1"/>
    </source>
</evidence>
<dbReference type="EMBL" id="CP117255">
    <property type="protein sequence ID" value="WFR94586.1"/>
    <property type="molecule type" value="Genomic_DNA"/>
</dbReference>
<dbReference type="RefSeq" id="WP_111222030.1">
    <property type="nucleotide sequence ID" value="NZ_CP117255.1"/>
</dbReference>
<keyword evidence="3" id="KW-1185">Reference proteome</keyword>
<reference evidence="2 3" key="1">
    <citation type="journal article" date="2018" name="Sci. Rep.">
        <title>Rhizobium tumorigenes sp. nov., a novel plant tumorigenic bacterium isolated from cane gall tumors on thornless blackberry.</title>
        <authorList>
            <person name="Kuzmanovi N."/>
            <person name="Smalla K."/>
            <person name="Gronow S."/>
            <person name="PuBawska J."/>
        </authorList>
    </citation>
    <scope>NUCLEOTIDE SEQUENCE [LARGE SCALE GENOMIC DNA]</scope>
    <source>
        <strain evidence="2 3">1078</strain>
    </source>
</reference>
<evidence type="ECO:0000256" key="1">
    <source>
        <dbReference type="SAM" id="MobiDB-lite"/>
    </source>
</evidence>
<accession>A0AAF1KS71</accession>
<organism evidence="2 3">
    <name type="scientific">Rhizobium tumorigenes</name>
    <dbReference type="NCBI Taxonomy" id="2041385"/>
    <lineage>
        <taxon>Bacteria</taxon>
        <taxon>Pseudomonadati</taxon>
        <taxon>Pseudomonadota</taxon>
        <taxon>Alphaproteobacteria</taxon>
        <taxon>Hyphomicrobiales</taxon>
        <taxon>Rhizobiaceae</taxon>
        <taxon>Rhizobium/Agrobacterium group</taxon>
        <taxon>Rhizobium</taxon>
    </lineage>
</organism>
<proteinExistence type="predicted"/>
<dbReference type="AlphaFoldDB" id="A0AAF1KS71"/>
<feature type="region of interest" description="Disordered" evidence="1">
    <location>
        <begin position="1"/>
        <end position="21"/>
    </location>
</feature>
<dbReference type="Proteomes" id="UP000249499">
    <property type="component" value="Chromosome"/>
</dbReference>
<dbReference type="KEGG" id="rtu:PR017_12205"/>
<protein>
    <submittedName>
        <fullName evidence="2">Uncharacterized protein</fullName>
    </submittedName>
</protein>